<protein>
    <submittedName>
        <fullName evidence="1">Uncharacterized protein</fullName>
    </submittedName>
</protein>
<reference evidence="1 2" key="1">
    <citation type="submission" date="2018-03" db="EMBL/GenBank/DDBJ databases">
        <title>Genome sequence of Lactococcus lactis strain 14B4 from almond drupe.</title>
        <authorList>
            <person name="Tran T.D."/>
            <person name="McGarvey J.A."/>
            <person name="Huynh S."/>
            <person name="Parker C.T."/>
        </authorList>
    </citation>
    <scope>NUCLEOTIDE SEQUENCE [LARGE SCALE GENOMIC DNA]</scope>
    <source>
        <strain evidence="1 2">14B4</strain>
    </source>
</reference>
<proteinExistence type="predicted"/>
<dbReference type="AlphaFoldDB" id="A0A2Z3KLK0"/>
<accession>A0A2Z3KLK0</accession>
<gene>
    <name evidence="1" type="ORF">LL14B4_03230</name>
</gene>
<dbReference type="GeneID" id="89632803"/>
<organism evidence="1 2">
    <name type="scientific">Lactococcus lactis subsp. lactis</name>
    <name type="common">Streptococcus lactis</name>
    <dbReference type="NCBI Taxonomy" id="1360"/>
    <lineage>
        <taxon>Bacteria</taxon>
        <taxon>Bacillati</taxon>
        <taxon>Bacillota</taxon>
        <taxon>Bacilli</taxon>
        <taxon>Lactobacillales</taxon>
        <taxon>Streptococcaceae</taxon>
        <taxon>Lactococcus</taxon>
    </lineage>
</organism>
<dbReference type="EMBL" id="CP028160">
    <property type="protein sequence ID" value="AWN65233.1"/>
    <property type="molecule type" value="Genomic_DNA"/>
</dbReference>
<dbReference type="RefSeq" id="WP_109990697.1">
    <property type="nucleotide sequence ID" value="NZ_CP028160.1"/>
</dbReference>
<sequence>MNNFDILDTFFPRLAEFNEDSFPDKKFPLIVEKDNSLTIKEDKIGKEYVVQKIEKNYEIKYLIKDVKIVKDMGIFYSNYAEFILNPDLEISEKHFTIGDLEVDINNQPTLLFNAAHYDLTYDKDYREAISNHFIFTLSLKGESLNQENLEENLSKALFILGYYGNEFYKFYPSFFEYKDFYYEDSILKDTTPIDSRQQRNLEYNLGHFGDINHPTAIRFYNEGMQIKDKEISFQYFYKVLEHFWVIARKEKFKVLISNDPDNKNIDDLFNNVQNVFSNDEGTQLRILLESIETDITQLVKSASENKLSKKNSVKEFSRSLYSYRNSVVHAKDETNLTLKLPNIWENEKEKFWIEATRQISEILIEKYCLNIQ</sequence>
<evidence type="ECO:0000313" key="1">
    <source>
        <dbReference type="EMBL" id="AWN65233.1"/>
    </source>
</evidence>
<name>A0A2Z3KLK0_LACLL</name>
<evidence type="ECO:0000313" key="2">
    <source>
        <dbReference type="Proteomes" id="UP000245919"/>
    </source>
</evidence>
<dbReference type="Proteomes" id="UP000245919">
    <property type="component" value="Chromosome"/>
</dbReference>